<dbReference type="InterPro" id="IPR036513">
    <property type="entry name" value="STAS_dom_sf"/>
</dbReference>
<evidence type="ECO:0000313" key="2">
    <source>
        <dbReference type="EMBL" id="KKK38870.1"/>
    </source>
</evidence>
<organism evidence="2 3">
    <name type="scientific">Mesobacillus campisalis</name>
    <dbReference type="NCBI Taxonomy" id="1408103"/>
    <lineage>
        <taxon>Bacteria</taxon>
        <taxon>Bacillati</taxon>
        <taxon>Bacillota</taxon>
        <taxon>Bacilli</taxon>
        <taxon>Bacillales</taxon>
        <taxon>Bacillaceae</taxon>
        <taxon>Mesobacillus</taxon>
    </lineage>
</organism>
<dbReference type="Proteomes" id="UP000034166">
    <property type="component" value="Unassembled WGS sequence"/>
</dbReference>
<dbReference type="PROSITE" id="PS50801">
    <property type="entry name" value="STAS"/>
    <property type="match status" value="1"/>
</dbReference>
<dbReference type="SUPFAM" id="SSF55785">
    <property type="entry name" value="PYP-like sensor domain (PAS domain)"/>
    <property type="match status" value="1"/>
</dbReference>
<keyword evidence="3" id="KW-1185">Reference proteome</keyword>
<dbReference type="Pfam" id="PF13426">
    <property type="entry name" value="PAS_9"/>
    <property type="match status" value="1"/>
</dbReference>
<dbReference type="SUPFAM" id="SSF52091">
    <property type="entry name" value="SpoIIaa-like"/>
    <property type="match status" value="1"/>
</dbReference>
<dbReference type="Gene3D" id="3.30.450.20">
    <property type="entry name" value="PAS domain"/>
    <property type="match status" value="1"/>
</dbReference>
<dbReference type="InterPro" id="IPR000014">
    <property type="entry name" value="PAS"/>
</dbReference>
<protein>
    <recommendedName>
        <fullName evidence="1">STAS domain-containing protein</fullName>
    </recommendedName>
</protein>
<dbReference type="InterPro" id="IPR002645">
    <property type="entry name" value="STAS_dom"/>
</dbReference>
<evidence type="ECO:0000313" key="3">
    <source>
        <dbReference type="Proteomes" id="UP000034166"/>
    </source>
</evidence>
<feature type="domain" description="STAS" evidence="1">
    <location>
        <begin position="141"/>
        <end position="225"/>
    </location>
</feature>
<comment type="caution">
    <text evidence="2">The sequence shown here is derived from an EMBL/GenBank/DDBJ whole genome shotgun (WGS) entry which is preliminary data.</text>
</comment>
<dbReference type="InterPro" id="IPR035965">
    <property type="entry name" value="PAS-like_dom_sf"/>
</dbReference>
<accession>A0A0M2T233</accession>
<proteinExistence type="predicted"/>
<gene>
    <name evidence="2" type="ORF">WQ57_05835</name>
</gene>
<sequence length="225" mass="25755">MVINHQYTIVSVNKQCEKLLSVKREEILNKNIFQAFPDAPDEVRHIEHTIKYEQEYAIDVMPYQWGPYNAYFTIHTKLIYEDGLVAGAMAEFADITQYIDREEDLKKSVEAMATNLVPISRSTAILTLTQPVVAELTPGLFIEKTLRAAHSLDVSKIILDVNAIYEANDIFYESITKLAYGMQLIGKEMILTGFRPAVVRQMTDRGFDLRGLRIYPTLMRAMELN</sequence>
<name>A0A0M2T233_9BACI</name>
<dbReference type="Gene3D" id="3.30.750.24">
    <property type="entry name" value="STAS domain"/>
    <property type="match status" value="1"/>
</dbReference>
<dbReference type="AlphaFoldDB" id="A0A0M2T233"/>
<dbReference type="NCBIfam" id="TIGR00229">
    <property type="entry name" value="sensory_box"/>
    <property type="match status" value="1"/>
</dbReference>
<evidence type="ECO:0000259" key="1">
    <source>
        <dbReference type="PROSITE" id="PS50801"/>
    </source>
</evidence>
<dbReference type="PATRIC" id="fig|1408103.3.peg.1309"/>
<dbReference type="EMBL" id="LAYY01000005">
    <property type="protein sequence ID" value="KKK38870.1"/>
    <property type="molecule type" value="Genomic_DNA"/>
</dbReference>
<reference evidence="2 3" key="1">
    <citation type="submission" date="2015-04" db="EMBL/GenBank/DDBJ databases">
        <title>Taxonomic description and genome sequence of Bacillus campisalis sp. nov., a novel member of the genus Bacillus isolated from solar saltern.</title>
        <authorList>
            <person name="Mathan Kumar R."/>
            <person name="Kaur G."/>
            <person name="Kumar A."/>
            <person name="Singh N.K."/>
            <person name="Kaur N."/>
            <person name="Kumar N."/>
            <person name="Mayilraj S."/>
        </authorList>
    </citation>
    <scope>NUCLEOTIDE SEQUENCE [LARGE SCALE GENOMIC DNA]</scope>
    <source>
        <strain evidence="2 3">SA2-6</strain>
    </source>
</reference>